<dbReference type="GO" id="GO:0016702">
    <property type="term" value="F:oxidoreductase activity, acting on single donors with incorporation of molecular oxygen, incorporation of two atoms of oxygen"/>
    <property type="evidence" value="ECO:0007669"/>
    <property type="project" value="InterPro"/>
</dbReference>
<comment type="caution">
    <text evidence="2">The sequence shown here is derived from an EMBL/GenBank/DDBJ whole genome shotgun (WGS) entry which is preliminary data.</text>
</comment>
<name>A0AAN8ZH28_9MAGN</name>
<proteinExistence type="predicted"/>
<dbReference type="GO" id="GO:0046872">
    <property type="term" value="F:metal ion binding"/>
    <property type="evidence" value="ECO:0007669"/>
    <property type="project" value="InterPro"/>
</dbReference>
<dbReference type="SUPFAM" id="SSF48484">
    <property type="entry name" value="Lipoxigenase"/>
    <property type="match status" value="1"/>
</dbReference>
<organism evidence="2 3">
    <name type="scientific">Dillenia turbinata</name>
    <dbReference type="NCBI Taxonomy" id="194707"/>
    <lineage>
        <taxon>Eukaryota</taxon>
        <taxon>Viridiplantae</taxon>
        <taxon>Streptophyta</taxon>
        <taxon>Embryophyta</taxon>
        <taxon>Tracheophyta</taxon>
        <taxon>Spermatophyta</taxon>
        <taxon>Magnoliopsida</taxon>
        <taxon>eudicotyledons</taxon>
        <taxon>Gunneridae</taxon>
        <taxon>Pentapetalae</taxon>
        <taxon>Dilleniales</taxon>
        <taxon>Dilleniaceae</taxon>
        <taxon>Dillenia</taxon>
    </lineage>
</organism>
<evidence type="ECO:0000313" key="3">
    <source>
        <dbReference type="Proteomes" id="UP001370490"/>
    </source>
</evidence>
<dbReference type="PROSITE" id="PS51393">
    <property type="entry name" value="LIPOXYGENASE_3"/>
    <property type="match status" value="1"/>
</dbReference>
<evidence type="ECO:0000259" key="1">
    <source>
        <dbReference type="PROSITE" id="PS51393"/>
    </source>
</evidence>
<dbReference type="AlphaFoldDB" id="A0AAN8ZH28"/>
<gene>
    <name evidence="2" type="ORF">RJ641_036617</name>
</gene>
<dbReference type="InterPro" id="IPR036226">
    <property type="entry name" value="LipOase_C_sf"/>
</dbReference>
<dbReference type="EMBL" id="JBAMMX010000009">
    <property type="protein sequence ID" value="KAK6933723.1"/>
    <property type="molecule type" value="Genomic_DNA"/>
</dbReference>
<sequence length="122" mass="13705">MKSYLIKLLLSNLNSKILLDPVSLIKKRTHLPNEQSYHDFRRDGTLTPLAIELTQPARNDGGATSDLLLKLMFWLMTAYHELIAVSYAREFNALAREGLLNAGGIIETAFSAKKHSMELCCL</sequence>
<dbReference type="Proteomes" id="UP001370490">
    <property type="component" value="Unassembled WGS sequence"/>
</dbReference>
<feature type="domain" description="Lipoxygenase" evidence="1">
    <location>
        <begin position="87"/>
        <end position="122"/>
    </location>
</feature>
<evidence type="ECO:0000313" key="2">
    <source>
        <dbReference type="EMBL" id="KAK6933723.1"/>
    </source>
</evidence>
<protein>
    <submittedName>
        <fullName evidence="2">Lipoxygenase, C-terminal</fullName>
    </submittedName>
</protein>
<dbReference type="InterPro" id="IPR013819">
    <property type="entry name" value="LipOase_C"/>
</dbReference>
<dbReference type="Pfam" id="PF00305">
    <property type="entry name" value="Lipoxygenase"/>
    <property type="match status" value="1"/>
</dbReference>
<accession>A0AAN8ZH28</accession>
<reference evidence="2 3" key="1">
    <citation type="submission" date="2023-12" db="EMBL/GenBank/DDBJ databases">
        <title>A high-quality genome assembly for Dillenia turbinata (Dilleniales).</title>
        <authorList>
            <person name="Chanderbali A."/>
        </authorList>
    </citation>
    <scope>NUCLEOTIDE SEQUENCE [LARGE SCALE GENOMIC DNA]</scope>
    <source>
        <strain evidence="2">LSX21</strain>
        <tissue evidence="2">Leaf</tissue>
    </source>
</reference>
<keyword evidence="3" id="KW-1185">Reference proteome</keyword>